<dbReference type="GeneID" id="111316781"/>
<dbReference type="RefSeq" id="XP_022774653.1">
    <property type="nucleotide sequence ID" value="XM_022918918.1"/>
</dbReference>
<gene>
    <name evidence="2" type="primary">LOC111316781</name>
    <name evidence="3" type="synonym">LOC111316844</name>
</gene>
<dbReference type="OrthoDB" id="428734at2759"/>
<organism evidence="1 2">
    <name type="scientific">Durio zibethinus</name>
    <name type="common">Durian</name>
    <dbReference type="NCBI Taxonomy" id="66656"/>
    <lineage>
        <taxon>Eukaryota</taxon>
        <taxon>Viridiplantae</taxon>
        <taxon>Streptophyta</taxon>
        <taxon>Embryophyta</taxon>
        <taxon>Tracheophyta</taxon>
        <taxon>Spermatophyta</taxon>
        <taxon>Magnoliopsida</taxon>
        <taxon>eudicotyledons</taxon>
        <taxon>Gunneridae</taxon>
        <taxon>Pentapetalae</taxon>
        <taxon>rosids</taxon>
        <taxon>malvids</taxon>
        <taxon>Malvales</taxon>
        <taxon>Malvaceae</taxon>
        <taxon>Helicteroideae</taxon>
        <taxon>Durio</taxon>
    </lineage>
</organism>
<evidence type="ECO:0000313" key="1">
    <source>
        <dbReference type="Proteomes" id="UP000515121"/>
    </source>
</evidence>
<dbReference type="Proteomes" id="UP000515121">
    <property type="component" value="Unplaced"/>
</dbReference>
<dbReference type="RefSeq" id="XP_022774758.1">
    <property type="nucleotide sequence ID" value="XM_022919023.1"/>
</dbReference>
<dbReference type="KEGG" id="dzi:111316844"/>
<dbReference type="AlphaFoldDB" id="A0A6P6BC14"/>
<protein>
    <submittedName>
        <fullName evidence="2 3">Carbon catabolite repressor protein 4 homolog 5-like</fullName>
    </submittedName>
</protein>
<name>A0A6P6BC14_DURZI</name>
<dbReference type="KEGG" id="dzi:111316781"/>
<evidence type="ECO:0000313" key="3">
    <source>
        <dbReference type="RefSeq" id="XP_022774758.1"/>
    </source>
</evidence>
<sequence>MIIFIFVVFAGTKEAKEKQLEKLRSFSRRVWMPVSRRLMYTWSDEELVLVTGNIGVTHLRHKLKLCSAYLGGPGEPQSKRWSWTAPGNITQLQGYENCRLYLVD</sequence>
<reference evidence="2 3" key="1">
    <citation type="submission" date="2025-04" db="UniProtKB">
        <authorList>
            <consortium name="RefSeq"/>
        </authorList>
    </citation>
    <scope>IDENTIFICATION</scope>
    <source>
        <tissue evidence="2 3">Fruit stalk</tissue>
    </source>
</reference>
<keyword evidence="1" id="KW-1185">Reference proteome</keyword>
<proteinExistence type="predicted"/>
<accession>A0A6P6BC14</accession>
<evidence type="ECO:0000313" key="2">
    <source>
        <dbReference type="RefSeq" id="XP_022774653.1"/>
    </source>
</evidence>